<dbReference type="Proteomes" id="UP000184010">
    <property type="component" value="Unassembled WGS sequence"/>
</dbReference>
<dbReference type="Pfam" id="PF14285">
    <property type="entry name" value="DUF4367"/>
    <property type="match status" value="1"/>
</dbReference>
<dbReference type="AlphaFoldDB" id="A0A1M7U5J3"/>
<proteinExistence type="predicted"/>
<dbReference type="STRING" id="1121395.SAMN02745215_03030"/>
<feature type="domain" description="DUF4367" evidence="2">
    <location>
        <begin position="156"/>
        <end position="265"/>
    </location>
</feature>
<accession>A0A1M7U5J3</accession>
<keyword evidence="1" id="KW-0812">Transmembrane</keyword>
<evidence type="ECO:0000313" key="4">
    <source>
        <dbReference type="Proteomes" id="UP000184010"/>
    </source>
</evidence>
<dbReference type="InterPro" id="IPR025377">
    <property type="entry name" value="DUF4367"/>
</dbReference>
<name>A0A1M7U5J3_9FIRM</name>
<protein>
    <recommendedName>
        <fullName evidence="2">DUF4367 domain-containing protein</fullName>
    </recommendedName>
</protein>
<dbReference type="RefSeq" id="WP_072773381.1">
    <property type="nucleotide sequence ID" value="NZ_FRDN01000009.1"/>
</dbReference>
<sequence length="266" mass="30446">MDLEKMLLTDFSHEAQRKRETLNDLLATLEKGKHTEQQLERSRIIMNKRKVISVFAASLTLLLSLTTFAYGEDIFRVIREITVGSHAKFIVTEEQQSTPRPIPAELQGKLFDENGNEHVEVAIVTEADAQQNDEKTFISTSSKERARQYTMFDFKIPGYLPEGYDQVTYKMLKNEEGQPYPNSKYLFAEFKNAVGDVIHCQMRYMDEETTFELSGVGKDMESMTINGHEAAASETSIYIEIDSIMYMFTNKTIEGDEFVKIASSLR</sequence>
<gene>
    <name evidence="3" type="ORF">SAMN02745215_03030</name>
</gene>
<evidence type="ECO:0000313" key="3">
    <source>
        <dbReference type="EMBL" id="SHN78299.1"/>
    </source>
</evidence>
<evidence type="ECO:0000256" key="1">
    <source>
        <dbReference type="SAM" id="Phobius"/>
    </source>
</evidence>
<keyword evidence="1" id="KW-0472">Membrane</keyword>
<organism evidence="3 4">
    <name type="scientific">Desulfitobacterium chlororespirans DSM 11544</name>
    <dbReference type="NCBI Taxonomy" id="1121395"/>
    <lineage>
        <taxon>Bacteria</taxon>
        <taxon>Bacillati</taxon>
        <taxon>Bacillota</taxon>
        <taxon>Clostridia</taxon>
        <taxon>Eubacteriales</taxon>
        <taxon>Desulfitobacteriaceae</taxon>
        <taxon>Desulfitobacterium</taxon>
    </lineage>
</organism>
<evidence type="ECO:0000259" key="2">
    <source>
        <dbReference type="Pfam" id="PF14285"/>
    </source>
</evidence>
<reference evidence="4" key="1">
    <citation type="submission" date="2016-12" db="EMBL/GenBank/DDBJ databases">
        <authorList>
            <person name="Varghese N."/>
            <person name="Submissions S."/>
        </authorList>
    </citation>
    <scope>NUCLEOTIDE SEQUENCE [LARGE SCALE GENOMIC DNA]</scope>
    <source>
        <strain evidence="4">DSM 11544</strain>
    </source>
</reference>
<dbReference type="EMBL" id="FRDN01000009">
    <property type="protein sequence ID" value="SHN78299.1"/>
    <property type="molecule type" value="Genomic_DNA"/>
</dbReference>
<feature type="transmembrane region" description="Helical" evidence="1">
    <location>
        <begin position="51"/>
        <end position="71"/>
    </location>
</feature>
<keyword evidence="1" id="KW-1133">Transmembrane helix</keyword>
<keyword evidence="4" id="KW-1185">Reference proteome</keyword>